<dbReference type="Proteomes" id="UP000293952">
    <property type="component" value="Unassembled WGS sequence"/>
</dbReference>
<feature type="transmembrane region" description="Helical" evidence="1">
    <location>
        <begin position="30"/>
        <end position="51"/>
    </location>
</feature>
<dbReference type="EMBL" id="SETE01000003">
    <property type="protein sequence ID" value="RYM34092.1"/>
    <property type="molecule type" value="Genomic_DNA"/>
</dbReference>
<keyword evidence="1" id="KW-0812">Transmembrane</keyword>
<dbReference type="RefSeq" id="WP_130093533.1">
    <property type="nucleotide sequence ID" value="NZ_SETE01000003.1"/>
</dbReference>
<feature type="transmembrane region" description="Helical" evidence="1">
    <location>
        <begin position="288"/>
        <end position="311"/>
    </location>
</feature>
<organism evidence="2 3">
    <name type="scientific">Brumimicrobium glaciale</name>
    <dbReference type="NCBI Taxonomy" id="200475"/>
    <lineage>
        <taxon>Bacteria</taxon>
        <taxon>Pseudomonadati</taxon>
        <taxon>Bacteroidota</taxon>
        <taxon>Flavobacteriia</taxon>
        <taxon>Flavobacteriales</taxon>
        <taxon>Crocinitomicaceae</taxon>
        <taxon>Brumimicrobium</taxon>
    </lineage>
</organism>
<dbReference type="Pfam" id="PF13593">
    <property type="entry name" value="SBF_like"/>
    <property type="match status" value="1"/>
</dbReference>
<proteinExistence type="predicted"/>
<keyword evidence="1" id="KW-1133">Transmembrane helix</keyword>
<keyword evidence="3" id="KW-1185">Reference proteome</keyword>
<feature type="transmembrane region" description="Helical" evidence="1">
    <location>
        <begin position="228"/>
        <end position="249"/>
    </location>
</feature>
<dbReference type="GO" id="GO:0005886">
    <property type="term" value="C:plasma membrane"/>
    <property type="evidence" value="ECO:0007669"/>
    <property type="project" value="TreeGrafter"/>
</dbReference>
<dbReference type="PANTHER" id="PTHR18640:SF5">
    <property type="entry name" value="SODIUM_BILE ACID COTRANSPORTER 7"/>
    <property type="match status" value="1"/>
</dbReference>
<protein>
    <submittedName>
        <fullName evidence="2">Bile acid:sodium symporter</fullName>
    </submittedName>
</protein>
<dbReference type="PIRSF" id="PIRSF026166">
    <property type="entry name" value="UCP026166"/>
    <property type="match status" value="1"/>
</dbReference>
<feature type="transmembrane region" description="Helical" evidence="1">
    <location>
        <begin position="7"/>
        <end position="24"/>
    </location>
</feature>
<comment type="caution">
    <text evidence="2">The sequence shown here is derived from an EMBL/GenBank/DDBJ whole genome shotgun (WGS) entry which is preliminary data.</text>
</comment>
<gene>
    <name evidence="2" type="ORF">ERX46_09030</name>
</gene>
<feature type="transmembrane region" description="Helical" evidence="1">
    <location>
        <begin position="97"/>
        <end position="120"/>
    </location>
</feature>
<dbReference type="InterPro" id="IPR016833">
    <property type="entry name" value="Put_Na-Bile_cotransptr"/>
</dbReference>
<name>A0A4Q4KLE0_9FLAO</name>
<evidence type="ECO:0000313" key="3">
    <source>
        <dbReference type="Proteomes" id="UP000293952"/>
    </source>
</evidence>
<reference evidence="2 3" key="1">
    <citation type="submission" date="2019-02" db="EMBL/GenBank/DDBJ databases">
        <title>Genome sequence of the sea-ice species Brumimicrobium glaciale.</title>
        <authorList>
            <person name="Bowman J.P."/>
        </authorList>
    </citation>
    <scope>NUCLEOTIDE SEQUENCE [LARGE SCALE GENOMIC DNA]</scope>
    <source>
        <strain evidence="2 3">IC156</strain>
    </source>
</reference>
<dbReference type="Gene3D" id="1.20.1530.20">
    <property type="match status" value="1"/>
</dbReference>
<feature type="transmembrane region" description="Helical" evidence="1">
    <location>
        <begin position="63"/>
        <end position="85"/>
    </location>
</feature>
<evidence type="ECO:0000313" key="2">
    <source>
        <dbReference type="EMBL" id="RYM34092.1"/>
    </source>
</evidence>
<feature type="transmembrane region" description="Helical" evidence="1">
    <location>
        <begin position="127"/>
        <end position="150"/>
    </location>
</feature>
<keyword evidence="1" id="KW-0472">Membrane</keyword>
<dbReference type="OrthoDB" id="9792271at2"/>
<evidence type="ECO:0000256" key="1">
    <source>
        <dbReference type="SAM" id="Phobius"/>
    </source>
</evidence>
<dbReference type="InterPro" id="IPR038770">
    <property type="entry name" value="Na+/solute_symporter_sf"/>
</dbReference>
<feature type="transmembrane region" description="Helical" evidence="1">
    <location>
        <begin position="162"/>
        <end position="180"/>
    </location>
</feature>
<dbReference type="AlphaFoldDB" id="A0A4Q4KLE0"/>
<dbReference type="PANTHER" id="PTHR18640">
    <property type="entry name" value="SOLUTE CARRIER FAMILY 10 MEMBER 7"/>
    <property type="match status" value="1"/>
</dbReference>
<sequence>MRIDPFVIAITLSIVLAYFFPQLGASGSPIPLNIIASLGISLIFFFYGLKLSTEAIKSSLKNWKLHVVVQASTFVLFPLIVVVFYPLVKDTTHEMLWLSLLFMAALPSTVSSSVVMVSLAKGNIPAAIFNASISGIIGIIITPLWMTTFIQQTDIAYDFSAIYLQLGMEILLPLILGLLLRKYLGAFAQKNKRGLSLFDKSIILLIIYKSFVHSFEEKVFSSVSIFDLLIMFVLVIALFFLVFFITGWIGKRLHFNREDRITAQFCGTKKSLVHGTVFSEALFGQTSIMGLMLLPLMLFHAVQILIISVLATKMGKEETEREIAESRSSHQNN</sequence>
<accession>A0A4Q4KLE0</accession>